<sequence length="509" mass="59631">MANSKYEYVKSFEVEDEIVLPHVIVVRLHARDFLRFCKAHELRRPYDEEALDLMNSCAEFVQRKYPDILFSYGFNDEYSFVFKKKTKFYERRASKILSLITSCFTSVFVDKWKEFFSGRELKYPPSFSGQVIVCATVDVLQHYLAWRQHECYIANQYSACFWALVSHGRTEKEAEDILKDTKKQEQNEMLHQQFNINYNNLPKIFRWGSCVLLMEVEAIVKYDNDGCPVKRLKKQISTVHSQDIARRTFWNQKPSLVKELGSFVEDIKRIDKDYIKYFQSEAKLMPYTWAVIRIDGCHFHKFADVHKFEKPNDEQALKLMNECAVGVLDEFREVIFSYGVSDEYSFILKRSSHLQRTNPSDIVSSVVSLFTSMYVMKWKAFFPLTDLVCQPSFDGRVVCYPSTEILRDYLSWRQVDCHINNQYNTCFWMLVKSGKSRSDAQQILKGTQSQEKMELLANNFGIDYNTIGEMLRLGSSAFWEEENGCSKIVVQHCNIIDDGFWGAHPCILA</sequence>
<comment type="catalytic activity">
    <reaction evidence="14">
        <text>a 5'-end ribonucleotide-tRNA(His) + GTP + ATP + H2O = a 5'-end phospho-guanosine-ribonucleotide-tRNA(His) + AMP + 2 diphosphate + H(+)</text>
        <dbReference type="Rhea" id="RHEA:54564"/>
        <dbReference type="Rhea" id="RHEA-COMP:14193"/>
        <dbReference type="Rhea" id="RHEA-COMP:14917"/>
        <dbReference type="ChEBI" id="CHEBI:15377"/>
        <dbReference type="ChEBI" id="CHEBI:15378"/>
        <dbReference type="ChEBI" id="CHEBI:30616"/>
        <dbReference type="ChEBI" id="CHEBI:33019"/>
        <dbReference type="ChEBI" id="CHEBI:37565"/>
        <dbReference type="ChEBI" id="CHEBI:138282"/>
        <dbReference type="ChEBI" id="CHEBI:141847"/>
        <dbReference type="ChEBI" id="CHEBI:456215"/>
        <dbReference type="EC" id="2.7.7.79"/>
    </reaction>
</comment>
<evidence type="ECO:0000256" key="2">
    <source>
        <dbReference type="ARBA" id="ARBA00002939"/>
    </source>
</evidence>
<dbReference type="InterPro" id="IPR007537">
    <property type="entry name" value="tRNAHis_GuaTrfase_Thg1"/>
</dbReference>
<evidence type="ECO:0000256" key="6">
    <source>
        <dbReference type="ARBA" id="ARBA00022679"/>
    </source>
</evidence>
<dbReference type="GO" id="GO:0006400">
    <property type="term" value="P:tRNA modification"/>
    <property type="evidence" value="ECO:0007669"/>
    <property type="project" value="InterPro"/>
</dbReference>
<dbReference type="GO" id="GO:0000287">
    <property type="term" value="F:magnesium ion binding"/>
    <property type="evidence" value="ECO:0007669"/>
    <property type="project" value="InterPro"/>
</dbReference>
<dbReference type="GO" id="GO:0005654">
    <property type="term" value="C:nucleoplasm"/>
    <property type="evidence" value="ECO:0007669"/>
    <property type="project" value="UniProtKB-SubCell"/>
</dbReference>
<name>A0AAV0RJG0_9ROSI</name>
<comment type="cofactor">
    <cofactor evidence="1">
        <name>Mg(2+)</name>
        <dbReference type="ChEBI" id="CHEBI:18420"/>
    </cofactor>
</comment>
<evidence type="ECO:0000259" key="15">
    <source>
        <dbReference type="Pfam" id="PF04446"/>
    </source>
</evidence>
<dbReference type="EMBL" id="CAMGYJ010000010">
    <property type="protein sequence ID" value="CAI0556383.1"/>
    <property type="molecule type" value="Genomic_DNA"/>
</dbReference>
<comment type="function">
    <text evidence="2">Adds a GMP to the 5'-end of tRNA(His) after transcription and RNase P cleavage.</text>
</comment>
<keyword evidence="8" id="KW-0548">Nucleotidyltransferase</keyword>
<comment type="caution">
    <text evidence="17">The sequence shown here is derived from an EMBL/GenBank/DDBJ whole genome shotgun (WGS) entry which is preliminary data.</text>
</comment>
<evidence type="ECO:0000256" key="11">
    <source>
        <dbReference type="ARBA" id="ARBA00022842"/>
    </source>
</evidence>
<keyword evidence="11" id="KW-0460">Magnesium</keyword>
<dbReference type="Pfam" id="PF14413">
    <property type="entry name" value="Thg1C"/>
    <property type="match status" value="2"/>
</dbReference>
<dbReference type="InterPro" id="IPR024956">
    <property type="entry name" value="tRNAHis_GuaTrfase_cat"/>
</dbReference>
<accession>A0AAV0RJG0</accession>
<dbReference type="InterPro" id="IPR038469">
    <property type="entry name" value="tRNAHis_GuaTrfase_Thg1_sf"/>
</dbReference>
<evidence type="ECO:0000256" key="4">
    <source>
        <dbReference type="ARBA" id="ARBA00010113"/>
    </source>
</evidence>
<evidence type="ECO:0000313" key="18">
    <source>
        <dbReference type="Proteomes" id="UP001154282"/>
    </source>
</evidence>
<feature type="domain" description="Thg1 C-terminal" evidence="16">
    <location>
        <begin position="405"/>
        <end position="483"/>
    </location>
</feature>
<reference evidence="17" key="1">
    <citation type="submission" date="2022-08" db="EMBL/GenBank/DDBJ databases">
        <authorList>
            <person name="Gutierrez-Valencia J."/>
        </authorList>
    </citation>
    <scope>NUCLEOTIDE SEQUENCE</scope>
</reference>
<dbReference type="Proteomes" id="UP001154282">
    <property type="component" value="Unassembled WGS sequence"/>
</dbReference>
<keyword evidence="6" id="KW-0808">Transferase</keyword>
<evidence type="ECO:0000256" key="13">
    <source>
        <dbReference type="ARBA" id="ARBA00023242"/>
    </source>
</evidence>
<evidence type="ECO:0000256" key="7">
    <source>
        <dbReference type="ARBA" id="ARBA00022694"/>
    </source>
</evidence>
<protein>
    <recommendedName>
        <fullName evidence="5">tRNA(His) guanylyltransferase</fullName>
        <ecNumber evidence="5">2.7.7.79</ecNumber>
    </recommendedName>
</protein>
<proteinExistence type="inferred from homology"/>
<keyword evidence="12" id="KW-0342">GTP-binding</keyword>
<comment type="subcellular location">
    <subcellularLocation>
        <location evidence="3">Nucleus</location>
        <location evidence="3">Nucleoplasm</location>
    </subcellularLocation>
</comment>
<evidence type="ECO:0000259" key="16">
    <source>
        <dbReference type="Pfam" id="PF14413"/>
    </source>
</evidence>
<dbReference type="PANTHER" id="PTHR12729">
    <property type="entry name" value="TRNA(HIS) GUANYLYLTRANSFERASE-RELATED"/>
    <property type="match status" value="1"/>
</dbReference>
<evidence type="ECO:0000256" key="10">
    <source>
        <dbReference type="ARBA" id="ARBA00022741"/>
    </source>
</evidence>
<comment type="similarity">
    <text evidence="4">Belongs to the tRNA(His) guanylyltransferase family.</text>
</comment>
<dbReference type="GO" id="GO:0008193">
    <property type="term" value="F:tRNA guanylyltransferase activity"/>
    <property type="evidence" value="ECO:0007669"/>
    <property type="project" value="UniProtKB-EC"/>
</dbReference>
<keyword evidence="18" id="KW-1185">Reference proteome</keyword>
<dbReference type="InterPro" id="IPR025845">
    <property type="entry name" value="Thg1_C_dom"/>
</dbReference>
<keyword evidence="10" id="KW-0547">Nucleotide-binding</keyword>
<dbReference type="AlphaFoldDB" id="A0AAV0RJG0"/>
<dbReference type="EC" id="2.7.7.79" evidence="5"/>
<feature type="domain" description="tRNAHis guanylyltransferase catalytic" evidence="15">
    <location>
        <begin position="6"/>
        <end position="134"/>
    </location>
</feature>
<organism evidence="17 18">
    <name type="scientific">Linum tenue</name>
    <dbReference type="NCBI Taxonomy" id="586396"/>
    <lineage>
        <taxon>Eukaryota</taxon>
        <taxon>Viridiplantae</taxon>
        <taxon>Streptophyta</taxon>
        <taxon>Embryophyta</taxon>
        <taxon>Tracheophyta</taxon>
        <taxon>Spermatophyta</taxon>
        <taxon>Magnoliopsida</taxon>
        <taxon>eudicotyledons</taxon>
        <taxon>Gunneridae</taxon>
        <taxon>Pentapetalae</taxon>
        <taxon>rosids</taxon>
        <taxon>fabids</taxon>
        <taxon>Malpighiales</taxon>
        <taxon>Linaceae</taxon>
        <taxon>Linum</taxon>
    </lineage>
</organism>
<evidence type="ECO:0000256" key="5">
    <source>
        <dbReference type="ARBA" id="ARBA00012511"/>
    </source>
</evidence>
<dbReference type="FunFam" id="3.30.70.3000:FF:000002">
    <property type="entry name" value="tRNA(His) guanylyltransferase 1"/>
    <property type="match status" value="2"/>
</dbReference>
<keyword evidence="13" id="KW-0539">Nucleus</keyword>
<dbReference type="Pfam" id="PF04446">
    <property type="entry name" value="Thg1"/>
    <property type="match status" value="2"/>
</dbReference>
<evidence type="ECO:0000256" key="14">
    <source>
        <dbReference type="ARBA" id="ARBA00047281"/>
    </source>
</evidence>
<gene>
    <name evidence="17" type="ORF">LITE_LOCUS47959</name>
</gene>
<dbReference type="GO" id="GO:0005525">
    <property type="term" value="F:GTP binding"/>
    <property type="evidence" value="ECO:0007669"/>
    <property type="project" value="UniProtKB-KW"/>
</dbReference>
<evidence type="ECO:0000256" key="9">
    <source>
        <dbReference type="ARBA" id="ARBA00022723"/>
    </source>
</evidence>
<feature type="domain" description="tRNAHis guanylyltransferase catalytic" evidence="15">
    <location>
        <begin position="273"/>
        <end position="401"/>
    </location>
</feature>
<keyword evidence="7" id="KW-0819">tRNA processing</keyword>
<evidence type="ECO:0000256" key="12">
    <source>
        <dbReference type="ARBA" id="ARBA00023134"/>
    </source>
</evidence>
<keyword evidence="9" id="KW-0479">Metal-binding</keyword>
<feature type="domain" description="Thg1 C-terminal" evidence="16">
    <location>
        <begin position="139"/>
        <end position="221"/>
    </location>
</feature>
<dbReference type="Gene3D" id="3.30.70.3000">
    <property type="match status" value="2"/>
</dbReference>
<evidence type="ECO:0000256" key="8">
    <source>
        <dbReference type="ARBA" id="ARBA00022695"/>
    </source>
</evidence>
<evidence type="ECO:0000256" key="1">
    <source>
        <dbReference type="ARBA" id="ARBA00001946"/>
    </source>
</evidence>
<evidence type="ECO:0000313" key="17">
    <source>
        <dbReference type="EMBL" id="CAI0556383.1"/>
    </source>
</evidence>
<dbReference type="PANTHER" id="PTHR12729:SF6">
    <property type="entry name" value="TRNA(HIS) GUANYLYLTRANSFERASE-RELATED"/>
    <property type="match status" value="1"/>
</dbReference>
<evidence type="ECO:0000256" key="3">
    <source>
        <dbReference type="ARBA" id="ARBA00004642"/>
    </source>
</evidence>